<dbReference type="AlphaFoldDB" id="A0A2J8WJ47"/>
<gene>
    <name evidence="1" type="ORF">CR201_G0010420</name>
</gene>
<sequence length="41" mass="4340">SPRVAKFRCCLIPDSDSITCIPLKPAFSGMAPDVAYSTPPS</sequence>
<proteinExistence type="predicted"/>
<comment type="caution">
    <text evidence="1">The sequence shown here is derived from an EMBL/GenBank/DDBJ whole genome shotgun (WGS) entry which is preliminary data.</text>
</comment>
<reference evidence="1" key="1">
    <citation type="submission" date="2017-12" db="EMBL/GenBank/DDBJ databases">
        <title>High-resolution comparative analysis of great ape genomes.</title>
        <authorList>
            <person name="Pollen A."/>
            <person name="Hastie A."/>
            <person name="Hormozdiari F."/>
            <person name="Dougherty M."/>
            <person name="Liu R."/>
            <person name="Chaisson M."/>
            <person name="Hoppe E."/>
            <person name="Hill C."/>
            <person name="Pang A."/>
            <person name="Hillier L."/>
            <person name="Baker C."/>
            <person name="Armstrong J."/>
            <person name="Shendure J."/>
            <person name="Paten B."/>
            <person name="Wilson R."/>
            <person name="Chao H."/>
            <person name="Schneider V."/>
            <person name="Ventura M."/>
            <person name="Kronenberg Z."/>
            <person name="Murali S."/>
            <person name="Gordon D."/>
            <person name="Cantsilieris S."/>
            <person name="Munson K."/>
            <person name="Nelson B."/>
            <person name="Raja A."/>
            <person name="Underwood J."/>
            <person name="Diekhans M."/>
            <person name="Fiddes I."/>
            <person name="Haussler D."/>
            <person name="Eichler E."/>
        </authorList>
    </citation>
    <scope>NUCLEOTIDE SEQUENCE [LARGE SCALE GENOMIC DNA]</scope>
    <source>
        <strain evidence="1">Susie</strain>
    </source>
</reference>
<feature type="non-terminal residue" evidence="1">
    <location>
        <position position="1"/>
    </location>
</feature>
<protein>
    <submittedName>
        <fullName evidence="1">GK isoform 7</fullName>
    </submittedName>
</protein>
<organism evidence="1">
    <name type="scientific">Pongo abelii</name>
    <name type="common">Sumatran orangutan</name>
    <name type="synonym">Pongo pygmaeus abelii</name>
    <dbReference type="NCBI Taxonomy" id="9601"/>
    <lineage>
        <taxon>Eukaryota</taxon>
        <taxon>Metazoa</taxon>
        <taxon>Chordata</taxon>
        <taxon>Craniata</taxon>
        <taxon>Vertebrata</taxon>
        <taxon>Euteleostomi</taxon>
        <taxon>Mammalia</taxon>
        <taxon>Eutheria</taxon>
        <taxon>Euarchontoglires</taxon>
        <taxon>Primates</taxon>
        <taxon>Haplorrhini</taxon>
        <taxon>Catarrhini</taxon>
        <taxon>Hominidae</taxon>
        <taxon>Pongo</taxon>
    </lineage>
</organism>
<name>A0A2J8WJ47_PONAB</name>
<evidence type="ECO:0000313" key="1">
    <source>
        <dbReference type="EMBL" id="PNJ69795.1"/>
    </source>
</evidence>
<dbReference type="EMBL" id="NDHI03003388">
    <property type="protein sequence ID" value="PNJ69795.1"/>
    <property type="molecule type" value="Genomic_DNA"/>
</dbReference>
<accession>A0A2J8WJ47</accession>